<dbReference type="RefSeq" id="WP_269444992.1">
    <property type="nucleotide sequence ID" value="NZ_CP097463.1"/>
</dbReference>
<dbReference type="EMBL" id="CP097463">
    <property type="protein sequence ID" value="WAX58451.1"/>
    <property type="molecule type" value="Genomic_DNA"/>
</dbReference>
<feature type="compositionally biased region" description="Basic and acidic residues" evidence="1">
    <location>
        <begin position="69"/>
        <end position="86"/>
    </location>
</feature>
<organism evidence="2 3">
    <name type="scientific">Jatrophihabitans cynanchi</name>
    <dbReference type="NCBI Taxonomy" id="2944128"/>
    <lineage>
        <taxon>Bacteria</taxon>
        <taxon>Bacillati</taxon>
        <taxon>Actinomycetota</taxon>
        <taxon>Actinomycetes</taxon>
        <taxon>Jatrophihabitantales</taxon>
        <taxon>Jatrophihabitantaceae</taxon>
        <taxon>Jatrophihabitans</taxon>
    </lineage>
</organism>
<dbReference type="Proteomes" id="UP001164693">
    <property type="component" value="Chromosome"/>
</dbReference>
<proteinExistence type="predicted"/>
<sequence length="142" mass="16031">MADPGVPPVTLDLDEPLIAVAADAPVASKKDHRDFRVRQHREEGDEFGRAQSRGSVGLFNELTKIDDVSRRSRRREAASQRREGRSLGRQCATRRHGWVQGRARRIGASTLRTLRKPMITRPRDWTVIAPTLMFAAYQFAPA</sequence>
<protein>
    <submittedName>
        <fullName evidence="2">Uncharacterized protein</fullName>
    </submittedName>
</protein>
<gene>
    <name evidence="2" type="ORF">M6B22_06725</name>
</gene>
<reference evidence="2" key="1">
    <citation type="submission" date="2022-05" db="EMBL/GenBank/DDBJ databases">
        <title>Jatrophihabitans sp. SB3-54 whole genome sequence.</title>
        <authorList>
            <person name="Suh M.K."/>
            <person name="Eom M.K."/>
            <person name="Kim J.S."/>
            <person name="Kim H.S."/>
            <person name="Do H.E."/>
            <person name="Shin Y.K."/>
            <person name="Lee J.-S."/>
        </authorList>
    </citation>
    <scope>NUCLEOTIDE SEQUENCE</scope>
    <source>
        <strain evidence="2">SB3-54</strain>
    </source>
</reference>
<accession>A0ABY7K0S1</accession>
<keyword evidence="3" id="KW-1185">Reference proteome</keyword>
<evidence type="ECO:0000256" key="1">
    <source>
        <dbReference type="SAM" id="MobiDB-lite"/>
    </source>
</evidence>
<feature type="region of interest" description="Disordered" evidence="1">
    <location>
        <begin position="69"/>
        <end position="98"/>
    </location>
</feature>
<evidence type="ECO:0000313" key="3">
    <source>
        <dbReference type="Proteomes" id="UP001164693"/>
    </source>
</evidence>
<evidence type="ECO:0000313" key="2">
    <source>
        <dbReference type="EMBL" id="WAX58451.1"/>
    </source>
</evidence>
<name>A0ABY7K0S1_9ACTN</name>